<comment type="caution">
    <text evidence="2">The sequence shown here is derived from an EMBL/GenBank/DDBJ whole genome shotgun (WGS) entry which is preliminary data.</text>
</comment>
<evidence type="ECO:0000256" key="1">
    <source>
        <dbReference type="SAM" id="MobiDB-lite"/>
    </source>
</evidence>
<protein>
    <submittedName>
        <fullName evidence="2">Uncharacterized protein</fullName>
    </submittedName>
</protein>
<feature type="region of interest" description="Disordered" evidence="1">
    <location>
        <begin position="1"/>
        <end position="234"/>
    </location>
</feature>
<feature type="compositionally biased region" description="Basic and acidic residues" evidence="1">
    <location>
        <begin position="87"/>
        <end position="105"/>
    </location>
</feature>
<proteinExistence type="predicted"/>
<keyword evidence="3" id="KW-1185">Reference proteome</keyword>
<evidence type="ECO:0000313" key="2">
    <source>
        <dbReference type="EMBL" id="EJK65149.1"/>
    </source>
</evidence>
<reference evidence="2 3" key="1">
    <citation type="journal article" date="2012" name="Genome Biol.">
        <title>Genome and low-iron response of an oceanic diatom adapted to chronic iron limitation.</title>
        <authorList>
            <person name="Lommer M."/>
            <person name="Specht M."/>
            <person name="Roy A.S."/>
            <person name="Kraemer L."/>
            <person name="Andreson R."/>
            <person name="Gutowska M.A."/>
            <person name="Wolf J."/>
            <person name="Bergner S.V."/>
            <person name="Schilhabel M.B."/>
            <person name="Klostermeier U.C."/>
            <person name="Beiko R.G."/>
            <person name="Rosenstiel P."/>
            <person name="Hippler M."/>
            <person name="Laroche J."/>
        </authorList>
    </citation>
    <scope>NUCLEOTIDE SEQUENCE [LARGE SCALE GENOMIC DNA]</scope>
    <source>
        <strain evidence="2 3">CCMP1005</strain>
    </source>
</reference>
<dbReference type="AlphaFoldDB" id="K0SJN1"/>
<feature type="non-terminal residue" evidence="2">
    <location>
        <position position="274"/>
    </location>
</feature>
<sequence length="274" mass="28292">MTSDVPPSSGTSPRPASRRRPSPRLLAAVRVRAVGVPVGPEDEAAEGRALEEVPDAPPEDGEGDVQAEEEGELDLGVAPACSLFSPHQKEHSDVSAGDARSERRTGHGRRRAGSAAAGGAVIGGHHAGAPVADPGGVERGGGDGRATAGELRPRPGVSRVGDADQRKPTFEERARAPDGGGPNVTGVTARRGFFFGVVNRAVERDPPPRTATRGGGRGRPGPPASAPGRRPRTGVRVVPERGRVRFRGTAPSVRPSPWALLAAPFPGAFPSRPR</sequence>
<accession>K0SJN1</accession>
<feature type="compositionally biased region" description="Basic and acidic residues" evidence="1">
    <location>
        <begin position="161"/>
        <end position="176"/>
    </location>
</feature>
<name>K0SJN1_THAOC</name>
<feature type="compositionally biased region" description="Low complexity" evidence="1">
    <location>
        <begin position="23"/>
        <end position="39"/>
    </location>
</feature>
<feature type="compositionally biased region" description="Acidic residues" evidence="1">
    <location>
        <begin position="52"/>
        <end position="73"/>
    </location>
</feature>
<dbReference type="EMBL" id="AGNL01016307">
    <property type="protein sequence ID" value="EJK65149.1"/>
    <property type="molecule type" value="Genomic_DNA"/>
</dbReference>
<evidence type="ECO:0000313" key="3">
    <source>
        <dbReference type="Proteomes" id="UP000266841"/>
    </source>
</evidence>
<gene>
    <name evidence="2" type="ORF">THAOC_14033</name>
</gene>
<feature type="compositionally biased region" description="Low complexity" evidence="1">
    <location>
        <begin position="1"/>
        <end position="15"/>
    </location>
</feature>
<dbReference type="Proteomes" id="UP000266841">
    <property type="component" value="Unassembled WGS sequence"/>
</dbReference>
<organism evidence="2 3">
    <name type="scientific">Thalassiosira oceanica</name>
    <name type="common">Marine diatom</name>
    <dbReference type="NCBI Taxonomy" id="159749"/>
    <lineage>
        <taxon>Eukaryota</taxon>
        <taxon>Sar</taxon>
        <taxon>Stramenopiles</taxon>
        <taxon>Ochrophyta</taxon>
        <taxon>Bacillariophyta</taxon>
        <taxon>Coscinodiscophyceae</taxon>
        <taxon>Thalassiosirophycidae</taxon>
        <taxon>Thalassiosirales</taxon>
        <taxon>Thalassiosiraceae</taxon>
        <taxon>Thalassiosira</taxon>
    </lineage>
</organism>